<evidence type="ECO:0000313" key="6">
    <source>
        <dbReference type="EMBL" id="KAE9173464.1"/>
    </source>
</evidence>
<dbReference type="Proteomes" id="UP000488956">
    <property type="component" value="Unassembled WGS sequence"/>
</dbReference>
<evidence type="ECO:0000313" key="10">
    <source>
        <dbReference type="EMBL" id="KAE9286573.1"/>
    </source>
</evidence>
<comment type="caution">
    <text evidence="2">The sequence shown here is derived from an EMBL/GenBank/DDBJ whole genome shotgun (WGS) entry which is preliminary data.</text>
</comment>
<protein>
    <submittedName>
        <fullName evidence="2">Uncharacterized protein</fullName>
    </submittedName>
</protein>
<dbReference type="Proteomes" id="UP000437068">
    <property type="component" value="Unassembled WGS sequence"/>
</dbReference>
<evidence type="ECO:0000313" key="3">
    <source>
        <dbReference type="EMBL" id="KAE9075204.1"/>
    </source>
</evidence>
<dbReference type="EMBL" id="QXGF01001391">
    <property type="protein sequence ID" value="KAE8930352.1"/>
    <property type="molecule type" value="Genomic_DNA"/>
</dbReference>
<dbReference type="EMBL" id="QXFZ01002631">
    <property type="protein sequence ID" value="KAE9075204.1"/>
    <property type="molecule type" value="Genomic_DNA"/>
</dbReference>
<keyword evidence="12" id="KW-1185">Reference proteome</keyword>
<sequence>MGTNRVCLRIGVPFKGRVDTFEYKKFGFGKVRSFESCRKFANFSFEG</sequence>
<evidence type="ECO:0000313" key="17">
    <source>
        <dbReference type="Proteomes" id="UP000460718"/>
    </source>
</evidence>
<dbReference type="Proteomes" id="UP000429523">
    <property type="component" value="Unassembled WGS sequence"/>
</dbReference>
<dbReference type="EMBL" id="QXFX01002314">
    <property type="protein sequence ID" value="KAE9078294.1"/>
    <property type="molecule type" value="Genomic_DNA"/>
</dbReference>
<dbReference type="Proteomes" id="UP000440732">
    <property type="component" value="Unassembled WGS sequence"/>
</dbReference>
<name>A0A6A3HLK6_9STRA</name>
<accession>A0A6A3HLK6</accession>
<dbReference type="Proteomes" id="UP000460718">
    <property type="component" value="Unassembled WGS sequence"/>
</dbReference>
<evidence type="ECO:0000313" key="13">
    <source>
        <dbReference type="Proteomes" id="UP000437068"/>
    </source>
</evidence>
<evidence type="ECO:0000313" key="12">
    <source>
        <dbReference type="Proteomes" id="UP000433483"/>
    </source>
</evidence>
<dbReference type="Proteomes" id="UP000441208">
    <property type="component" value="Unassembled WGS sequence"/>
</dbReference>
<evidence type="ECO:0000313" key="20">
    <source>
        <dbReference type="Proteomes" id="UP000488956"/>
    </source>
</evidence>
<dbReference type="EMBL" id="QXGB01003001">
    <property type="protein sequence ID" value="KAE9173464.1"/>
    <property type="molecule type" value="Genomic_DNA"/>
</dbReference>
<proteinExistence type="predicted"/>
<evidence type="ECO:0000313" key="1">
    <source>
        <dbReference type="EMBL" id="KAE8930352.1"/>
    </source>
</evidence>
<evidence type="ECO:0000313" key="11">
    <source>
        <dbReference type="Proteomes" id="UP000429523"/>
    </source>
</evidence>
<dbReference type="Proteomes" id="UP000476176">
    <property type="component" value="Unassembled WGS sequence"/>
</dbReference>
<evidence type="ECO:0000313" key="15">
    <source>
        <dbReference type="Proteomes" id="UP000440732"/>
    </source>
</evidence>
<evidence type="ECO:0000313" key="16">
    <source>
        <dbReference type="Proteomes" id="UP000441208"/>
    </source>
</evidence>
<organism evidence="2 17">
    <name type="scientific">Phytophthora fragariae</name>
    <dbReference type="NCBI Taxonomy" id="53985"/>
    <lineage>
        <taxon>Eukaryota</taxon>
        <taxon>Sar</taxon>
        <taxon>Stramenopiles</taxon>
        <taxon>Oomycota</taxon>
        <taxon>Peronosporomycetes</taxon>
        <taxon>Peronosporales</taxon>
        <taxon>Peronosporaceae</taxon>
        <taxon>Phytophthora</taxon>
    </lineage>
</organism>
<dbReference type="EMBL" id="QXGE01001944">
    <property type="protein sequence ID" value="KAE9286573.1"/>
    <property type="molecule type" value="Genomic_DNA"/>
</dbReference>
<evidence type="ECO:0000313" key="2">
    <source>
        <dbReference type="EMBL" id="KAE8969792.1"/>
    </source>
</evidence>
<dbReference type="EMBL" id="QXGD01001054">
    <property type="protein sequence ID" value="KAE9216150.1"/>
    <property type="molecule type" value="Genomic_DNA"/>
</dbReference>
<evidence type="ECO:0000313" key="14">
    <source>
        <dbReference type="Proteomes" id="UP000440367"/>
    </source>
</evidence>
<gene>
    <name evidence="10" type="ORF">PF001_g21380</name>
    <name evidence="8" type="ORF">PF002_g17152</name>
    <name evidence="7" type="ORF">PF004_g25014</name>
    <name evidence="6" type="ORF">PF005_g26260</name>
    <name evidence="5" type="ORF">PF006_g20106</name>
    <name evidence="3" type="ORF">PF007_g25097</name>
    <name evidence="9" type="ORF">PF008_g27641</name>
    <name evidence="1" type="ORF">PF009_g19560</name>
    <name evidence="4" type="ORF">PF010_g23186</name>
    <name evidence="2" type="ORF">PF011_g26667</name>
</gene>
<dbReference type="Proteomes" id="UP000486351">
    <property type="component" value="Unassembled WGS sequence"/>
</dbReference>
<dbReference type="EMBL" id="QXGA01001727">
    <property type="protein sequence ID" value="KAE9111903.1"/>
    <property type="molecule type" value="Genomic_DNA"/>
</dbReference>
<dbReference type="AlphaFoldDB" id="A0A6A3HLK6"/>
<dbReference type="EMBL" id="QXFY01003745">
    <property type="protein sequence ID" value="KAE9282445.1"/>
    <property type="molecule type" value="Genomic_DNA"/>
</dbReference>
<dbReference type="Proteomes" id="UP000440367">
    <property type="component" value="Unassembled WGS sequence"/>
</dbReference>
<dbReference type="EMBL" id="QXGC01002969">
    <property type="protein sequence ID" value="KAE9179866.1"/>
    <property type="molecule type" value="Genomic_DNA"/>
</dbReference>
<evidence type="ECO:0000313" key="18">
    <source>
        <dbReference type="Proteomes" id="UP000476176"/>
    </source>
</evidence>
<evidence type="ECO:0000313" key="7">
    <source>
        <dbReference type="EMBL" id="KAE9179866.1"/>
    </source>
</evidence>
<dbReference type="Proteomes" id="UP000433483">
    <property type="component" value="Unassembled WGS sequence"/>
</dbReference>
<evidence type="ECO:0000313" key="4">
    <source>
        <dbReference type="EMBL" id="KAE9078294.1"/>
    </source>
</evidence>
<reference evidence="17 18" key="1">
    <citation type="submission" date="2018-09" db="EMBL/GenBank/DDBJ databases">
        <title>Genomic investigation of the strawberry pathogen Phytophthora fragariae indicates pathogenicity is determined by transcriptional variation in three key races.</title>
        <authorList>
            <person name="Adams T.M."/>
            <person name="Armitage A.D."/>
            <person name="Sobczyk M.K."/>
            <person name="Bates H.J."/>
            <person name="Dunwell J.M."/>
            <person name="Nellist C.F."/>
            <person name="Harrison R.J."/>
        </authorList>
    </citation>
    <scope>NUCLEOTIDE SEQUENCE [LARGE SCALE GENOMIC DNA]</scope>
    <source>
        <strain evidence="10 13">A4</strain>
        <strain evidence="8 14">BC-1</strain>
        <strain evidence="7 18">BC-23</strain>
        <strain evidence="6 12">NOV-27</strain>
        <strain evidence="5 15">NOV-5</strain>
        <strain evidence="3 16">NOV-71</strain>
        <strain evidence="9 19">NOV-77</strain>
        <strain evidence="1 11">NOV-9</strain>
        <strain evidence="4 20">ONT-3</strain>
        <strain evidence="2 17">SCRP245</strain>
    </source>
</reference>
<evidence type="ECO:0000313" key="19">
    <source>
        <dbReference type="Proteomes" id="UP000486351"/>
    </source>
</evidence>
<evidence type="ECO:0000313" key="8">
    <source>
        <dbReference type="EMBL" id="KAE9216150.1"/>
    </source>
</evidence>
<evidence type="ECO:0000313" key="5">
    <source>
        <dbReference type="EMBL" id="KAE9111903.1"/>
    </source>
</evidence>
<dbReference type="OrthoDB" id="76265at2759"/>
<evidence type="ECO:0000313" key="9">
    <source>
        <dbReference type="EMBL" id="KAE9282445.1"/>
    </source>
</evidence>
<dbReference type="EMBL" id="QXFW01003603">
    <property type="protein sequence ID" value="KAE8969792.1"/>
    <property type="molecule type" value="Genomic_DNA"/>
</dbReference>